<dbReference type="InterPro" id="IPR045584">
    <property type="entry name" value="Pilin-like"/>
</dbReference>
<dbReference type="Pfam" id="PF07596">
    <property type="entry name" value="SBP_bac_10"/>
    <property type="match status" value="1"/>
</dbReference>
<dbReference type="SUPFAM" id="SSF54523">
    <property type="entry name" value="Pili subunits"/>
    <property type="match status" value="1"/>
</dbReference>
<evidence type="ECO:0000313" key="4">
    <source>
        <dbReference type="Proteomes" id="UP000464178"/>
    </source>
</evidence>
<dbReference type="Proteomes" id="UP000464178">
    <property type="component" value="Chromosome"/>
</dbReference>
<proteinExistence type="predicted"/>
<keyword evidence="1" id="KW-0812">Transmembrane</keyword>
<feature type="transmembrane region" description="Helical" evidence="1">
    <location>
        <begin position="12"/>
        <end position="35"/>
    </location>
</feature>
<dbReference type="NCBIfam" id="TIGR02532">
    <property type="entry name" value="IV_pilin_GFxxxE"/>
    <property type="match status" value="1"/>
</dbReference>
<evidence type="ECO:0000313" key="3">
    <source>
        <dbReference type="EMBL" id="VTS02580.1"/>
    </source>
</evidence>
<dbReference type="RefSeq" id="WP_162672780.1">
    <property type="nucleotide sequence ID" value="NZ_LR593886.1"/>
</dbReference>
<dbReference type="EMBL" id="LR593886">
    <property type="protein sequence ID" value="VTS02580.1"/>
    <property type="molecule type" value="Genomic_DNA"/>
</dbReference>
<dbReference type="InterPro" id="IPR012902">
    <property type="entry name" value="N_methyl_site"/>
</dbReference>
<dbReference type="Gene3D" id="3.30.700.10">
    <property type="entry name" value="Glycoprotein, Type 4 Pilin"/>
    <property type="match status" value="1"/>
</dbReference>
<feature type="domain" description="DUF1559" evidence="2">
    <location>
        <begin position="36"/>
        <end position="317"/>
    </location>
</feature>
<keyword evidence="4" id="KW-1185">Reference proteome</keyword>
<keyword evidence="1" id="KW-1133">Transmembrane helix</keyword>
<accession>A0A6P2DJG7</accession>
<evidence type="ECO:0000259" key="2">
    <source>
        <dbReference type="Pfam" id="PF07596"/>
    </source>
</evidence>
<keyword evidence="1" id="KW-0472">Membrane</keyword>
<sequence length="336" mass="37120">MFRVRVRSRVAFTLIELLVVIAIIAILIGLLLPAVQKVREAAARMKCTNNLKQLGLAAHNYHSAYEKFPYGMYRVQTPEFPADSAAGLGPAGQNPRFCLMYQLLPYIEQDALAKRWNNFDFNANSLDENGVSFGPGWYFLKQTVPTLACPSQPIGEHKSQPASGTPGLYALTSYYGCAGTRSYPRRATDRPALNQYRDGAFDQNRRTSVTSITDGTSNTLMFGERHYFDRVFDTSPVADDRIADWGWVWFGAQGDAFLGCSVKINFKLPANFDSLSAGEQTILFEDRINAFGSGHTGGANFTLADGSVRFLRDSISPTTLLYLGTRANGEVIGNDF</sequence>
<evidence type="ECO:0000256" key="1">
    <source>
        <dbReference type="SAM" id="Phobius"/>
    </source>
</evidence>
<dbReference type="PANTHER" id="PTHR30093">
    <property type="entry name" value="GENERAL SECRETION PATHWAY PROTEIN G"/>
    <property type="match status" value="1"/>
</dbReference>
<organism evidence="3 4">
    <name type="scientific">Gemmata massiliana</name>
    <dbReference type="NCBI Taxonomy" id="1210884"/>
    <lineage>
        <taxon>Bacteria</taxon>
        <taxon>Pseudomonadati</taxon>
        <taxon>Planctomycetota</taxon>
        <taxon>Planctomycetia</taxon>
        <taxon>Gemmatales</taxon>
        <taxon>Gemmataceae</taxon>
        <taxon>Gemmata</taxon>
    </lineage>
</organism>
<protein>
    <recommendedName>
        <fullName evidence="2">DUF1559 domain-containing protein</fullName>
    </recommendedName>
</protein>
<dbReference type="AlphaFoldDB" id="A0A6P2DJG7"/>
<name>A0A6P2DJG7_9BACT</name>
<dbReference type="KEGG" id="gms:SOIL9_74690"/>
<dbReference type="InterPro" id="IPR027558">
    <property type="entry name" value="Pre_pil_HX9DG_C"/>
</dbReference>
<dbReference type="PANTHER" id="PTHR30093:SF2">
    <property type="entry name" value="TYPE II SECRETION SYSTEM PROTEIN H"/>
    <property type="match status" value="1"/>
</dbReference>
<dbReference type="NCBIfam" id="TIGR04294">
    <property type="entry name" value="pre_pil_HX9DG"/>
    <property type="match status" value="1"/>
</dbReference>
<reference evidence="3 4" key="1">
    <citation type="submission" date="2019-05" db="EMBL/GenBank/DDBJ databases">
        <authorList>
            <consortium name="Science for Life Laboratories"/>
        </authorList>
    </citation>
    <scope>NUCLEOTIDE SEQUENCE [LARGE SCALE GENOMIC DNA]</scope>
    <source>
        <strain evidence="3">Soil9</strain>
    </source>
</reference>
<dbReference type="InterPro" id="IPR011453">
    <property type="entry name" value="DUF1559"/>
</dbReference>
<gene>
    <name evidence="3" type="ORF">SOIL9_74690</name>
</gene>